<keyword evidence="5 9" id="KW-0418">Kinase</keyword>
<feature type="domain" description="Histidine kinase" evidence="8">
    <location>
        <begin position="197"/>
        <end position="418"/>
    </location>
</feature>
<dbReference type="GO" id="GO:0000155">
    <property type="term" value="F:phosphorelay sensor kinase activity"/>
    <property type="evidence" value="ECO:0007669"/>
    <property type="project" value="InterPro"/>
</dbReference>
<evidence type="ECO:0000259" key="8">
    <source>
        <dbReference type="PROSITE" id="PS50109"/>
    </source>
</evidence>
<evidence type="ECO:0000256" key="5">
    <source>
        <dbReference type="ARBA" id="ARBA00022777"/>
    </source>
</evidence>
<sequence>MSFVTFILGLAVGMSFFLWLRFTVERQLRQLLASLDSSIPDDSMSLWSQLRRGIAVDRYEREDLERSVEYWQQILLDAPFGYLQVDEDNQLCWCNDKARSLLKIDRWNSGDSCLLLKLVRSYELDRAIELTRERQQPKQRDWTFHPVNANVEKPKLQDSLALRSHTFPLADGYVGVFLENRQPITDLARSRDRWLSDLTHELRTPLTSVRLVVEALQSRVEPSVKKWVDRLLEENDRLIKLVGDWLELSQLETNPSDRLNCKDLELESLVRSVWQTLEPLAQPQQINLICSIPTPCRIEADKSKLYRVFLNLLDNSLRHSPPKAAIEVEVLVPEGNRLEINIIDAGSGFSELDLPHLFERFYRGDPSRTREANSTVNGSGLGLAIVQQIVTAHGGSVVARNHPETGGAWVQIKLPIKCIHS</sequence>
<evidence type="ECO:0000256" key="4">
    <source>
        <dbReference type="ARBA" id="ARBA00022679"/>
    </source>
</evidence>
<keyword evidence="7" id="KW-1133">Transmembrane helix</keyword>
<dbReference type="EC" id="2.7.13.3" evidence="2"/>
<organism evidence="9 10">
    <name type="scientific">Zarconia navalis LEGE 11467</name>
    <dbReference type="NCBI Taxonomy" id="1828826"/>
    <lineage>
        <taxon>Bacteria</taxon>
        <taxon>Bacillati</taxon>
        <taxon>Cyanobacteriota</taxon>
        <taxon>Cyanophyceae</taxon>
        <taxon>Oscillatoriophycideae</taxon>
        <taxon>Oscillatoriales</taxon>
        <taxon>Oscillatoriales incertae sedis</taxon>
        <taxon>Zarconia</taxon>
        <taxon>Zarconia navalis</taxon>
    </lineage>
</organism>
<protein>
    <recommendedName>
        <fullName evidence="2">histidine kinase</fullName>
        <ecNumber evidence="2">2.7.13.3</ecNumber>
    </recommendedName>
</protein>
<dbReference type="RefSeq" id="WP_264322255.1">
    <property type="nucleotide sequence ID" value="NZ_JADEXN010000293.1"/>
</dbReference>
<feature type="transmembrane region" description="Helical" evidence="7">
    <location>
        <begin position="6"/>
        <end position="24"/>
    </location>
</feature>
<dbReference type="InterPro" id="IPR005467">
    <property type="entry name" value="His_kinase_dom"/>
</dbReference>
<dbReference type="PROSITE" id="PS50109">
    <property type="entry name" value="HIS_KIN"/>
    <property type="match status" value="1"/>
</dbReference>
<accession>A0A928W173</accession>
<dbReference type="Pfam" id="PF02518">
    <property type="entry name" value="HATPase_c"/>
    <property type="match status" value="1"/>
</dbReference>
<dbReference type="PANTHER" id="PTHR45453">
    <property type="entry name" value="PHOSPHATE REGULON SENSOR PROTEIN PHOR"/>
    <property type="match status" value="1"/>
</dbReference>
<dbReference type="Proteomes" id="UP000621799">
    <property type="component" value="Unassembled WGS sequence"/>
</dbReference>
<dbReference type="SUPFAM" id="SSF55874">
    <property type="entry name" value="ATPase domain of HSP90 chaperone/DNA topoisomerase II/histidine kinase"/>
    <property type="match status" value="1"/>
</dbReference>
<dbReference type="FunFam" id="3.30.565.10:FF:000006">
    <property type="entry name" value="Sensor histidine kinase WalK"/>
    <property type="match status" value="1"/>
</dbReference>
<dbReference type="GO" id="GO:0005886">
    <property type="term" value="C:plasma membrane"/>
    <property type="evidence" value="ECO:0007669"/>
    <property type="project" value="TreeGrafter"/>
</dbReference>
<evidence type="ECO:0000256" key="1">
    <source>
        <dbReference type="ARBA" id="ARBA00000085"/>
    </source>
</evidence>
<dbReference type="Pfam" id="PF00512">
    <property type="entry name" value="HisKA"/>
    <property type="match status" value="1"/>
</dbReference>
<dbReference type="InterPro" id="IPR004358">
    <property type="entry name" value="Sig_transdc_His_kin-like_C"/>
</dbReference>
<keyword evidence="7" id="KW-0812">Transmembrane</keyword>
<comment type="catalytic activity">
    <reaction evidence="1">
        <text>ATP + protein L-histidine = ADP + protein N-phospho-L-histidine.</text>
        <dbReference type="EC" id="2.7.13.3"/>
    </reaction>
</comment>
<dbReference type="CDD" id="cd00082">
    <property type="entry name" value="HisKA"/>
    <property type="match status" value="1"/>
</dbReference>
<dbReference type="GO" id="GO:0004721">
    <property type="term" value="F:phosphoprotein phosphatase activity"/>
    <property type="evidence" value="ECO:0007669"/>
    <property type="project" value="TreeGrafter"/>
</dbReference>
<dbReference type="CDD" id="cd00075">
    <property type="entry name" value="HATPase"/>
    <property type="match status" value="1"/>
</dbReference>
<keyword evidence="3" id="KW-0597">Phosphoprotein</keyword>
<dbReference type="Gene3D" id="3.30.565.10">
    <property type="entry name" value="Histidine kinase-like ATPase, C-terminal domain"/>
    <property type="match status" value="1"/>
</dbReference>
<evidence type="ECO:0000313" key="10">
    <source>
        <dbReference type="Proteomes" id="UP000621799"/>
    </source>
</evidence>
<comment type="caution">
    <text evidence="9">The sequence shown here is derived from an EMBL/GenBank/DDBJ whole genome shotgun (WGS) entry which is preliminary data.</text>
</comment>
<dbReference type="SMART" id="SM00388">
    <property type="entry name" value="HisKA"/>
    <property type="match status" value="1"/>
</dbReference>
<gene>
    <name evidence="9" type="ORF">IQ235_14945</name>
</gene>
<proteinExistence type="predicted"/>
<dbReference type="EMBL" id="JADEXN010000293">
    <property type="protein sequence ID" value="MBE9042076.1"/>
    <property type="molecule type" value="Genomic_DNA"/>
</dbReference>
<name>A0A928W173_9CYAN</name>
<evidence type="ECO:0000256" key="6">
    <source>
        <dbReference type="ARBA" id="ARBA00023012"/>
    </source>
</evidence>
<evidence type="ECO:0000256" key="3">
    <source>
        <dbReference type="ARBA" id="ARBA00022553"/>
    </source>
</evidence>
<dbReference type="InterPro" id="IPR050351">
    <property type="entry name" value="BphY/WalK/GraS-like"/>
</dbReference>
<dbReference type="AlphaFoldDB" id="A0A928W173"/>
<dbReference type="PRINTS" id="PR00344">
    <property type="entry name" value="BCTRLSENSOR"/>
</dbReference>
<keyword evidence="10" id="KW-1185">Reference proteome</keyword>
<dbReference type="GO" id="GO:0016036">
    <property type="term" value="P:cellular response to phosphate starvation"/>
    <property type="evidence" value="ECO:0007669"/>
    <property type="project" value="TreeGrafter"/>
</dbReference>
<dbReference type="Gene3D" id="1.10.287.130">
    <property type="match status" value="1"/>
</dbReference>
<dbReference type="SUPFAM" id="SSF47384">
    <property type="entry name" value="Homodimeric domain of signal transducing histidine kinase"/>
    <property type="match status" value="1"/>
</dbReference>
<keyword evidence="7" id="KW-0472">Membrane</keyword>
<evidence type="ECO:0000256" key="2">
    <source>
        <dbReference type="ARBA" id="ARBA00012438"/>
    </source>
</evidence>
<dbReference type="InterPro" id="IPR036890">
    <property type="entry name" value="HATPase_C_sf"/>
</dbReference>
<dbReference type="SMART" id="SM00387">
    <property type="entry name" value="HATPase_c"/>
    <property type="match status" value="1"/>
</dbReference>
<dbReference type="InterPro" id="IPR036097">
    <property type="entry name" value="HisK_dim/P_sf"/>
</dbReference>
<keyword evidence="6" id="KW-0902">Two-component regulatory system</keyword>
<keyword evidence="4" id="KW-0808">Transferase</keyword>
<dbReference type="InterPro" id="IPR003661">
    <property type="entry name" value="HisK_dim/P_dom"/>
</dbReference>
<evidence type="ECO:0000256" key="7">
    <source>
        <dbReference type="SAM" id="Phobius"/>
    </source>
</evidence>
<dbReference type="InterPro" id="IPR003594">
    <property type="entry name" value="HATPase_dom"/>
</dbReference>
<dbReference type="PANTHER" id="PTHR45453:SF1">
    <property type="entry name" value="PHOSPHATE REGULON SENSOR PROTEIN PHOR"/>
    <property type="match status" value="1"/>
</dbReference>
<reference evidence="9" key="1">
    <citation type="submission" date="2020-10" db="EMBL/GenBank/DDBJ databases">
        <authorList>
            <person name="Castelo-Branco R."/>
            <person name="Eusebio N."/>
            <person name="Adriana R."/>
            <person name="Vieira A."/>
            <person name="Brugerolle De Fraissinette N."/>
            <person name="Rezende De Castro R."/>
            <person name="Schneider M.P."/>
            <person name="Vasconcelos V."/>
            <person name="Leao P.N."/>
        </authorList>
    </citation>
    <scope>NUCLEOTIDE SEQUENCE</scope>
    <source>
        <strain evidence="9">LEGE 11467</strain>
    </source>
</reference>
<evidence type="ECO:0000313" key="9">
    <source>
        <dbReference type="EMBL" id="MBE9042076.1"/>
    </source>
</evidence>